<gene>
    <name evidence="1" type="ORF">HPB50_011695</name>
</gene>
<evidence type="ECO:0000313" key="1">
    <source>
        <dbReference type="EMBL" id="KAH6938670.1"/>
    </source>
</evidence>
<protein>
    <submittedName>
        <fullName evidence="1">Uncharacterized protein</fullName>
    </submittedName>
</protein>
<comment type="caution">
    <text evidence="1">The sequence shown here is derived from an EMBL/GenBank/DDBJ whole genome shotgun (WGS) entry which is preliminary data.</text>
</comment>
<evidence type="ECO:0000313" key="2">
    <source>
        <dbReference type="Proteomes" id="UP000821845"/>
    </source>
</evidence>
<dbReference type="EMBL" id="CM023482">
    <property type="protein sequence ID" value="KAH6938670.1"/>
    <property type="molecule type" value="Genomic_DNA"/>
</dbReference>
<proteinExistence type="predicted"/>
<reference evidence="1" key="1">
    <citation type="submission" date="2020-05" db="EMBL/GenBank/DDBJ databases">
        <title>Large-scale comparative analyses of tick genomes elucidate their genetic diversity and vector capacities.</title>
        <authorList>
            <person name="Jia N."/>
            <person name="Wang J."/>
            <person name="Shi W."/>
            <person name="Du L."/>
            <person name="Sun Y."/>
            <person name="Zhan W."/>
            <person name="Jiang J."/>
            <person name="Wang Q."/>
            <person name="Zhang B."/>
            <person name="Ji P."/>
            <person name="Sakyi L.B."/>
            <person name="Cui X."/>
            <person name="Yuan T."/>
            <person name="Jiang B."/>
            <person name="Yang W."/>
            <person name="Lam T.T.-Y."/>
            <person name="Chang Q."/>
            <person name="Ding S."/>
            <person name="Wang X."/>
            <person name="Zhu J."/>
            <person name="Ruan X."/>
            <person name="Zhao L."/>
            <person name="Wei J."/>
            <person name="Que T."/>
            <person name="Du C."/>
            <person name="Cheng J."/>
            <person name="Dai P."/>
            <person name="Han X."/>
            <person name="Huang E."/>
            <person name="Gao Y."/>
            <person name="Liu J."/>
            <person name="Shao H."/>
            <person name="Ye R."/>
            <person name="Li L."/>
            <person name="Wei W."/>
            <person name="Wang X."/>
            <person name="Wang C."/>
            <person name="Yang T."/>
            <person name="Huo Q."/>
            <person name="Li W."/>
            <person name="Guo W."/>
            <person name="Chen H."/>
            <person name="Zhou L."/>
            <person name="Ni X."/>
            <person name="Tian J."/>
            <person name="Zhou Y."/>
            <person name="Sheng Y."/>
            <person name="Liu T."/>
            <person name="Pan Y."/>
            <person name="Xia L."/>
            <person name="Li J."/>
            <person name="Zhao F."/>
            <person name="Cao W."/>
        </authorList>
    </citation>
    <scope>NUCLEOTIDE SEQUENCE</scope>
    <source>
        <strain evidence="1">Hyas-2018</strain>
    </source>
</reference>
<organism evidence="1 2">
    <name type="scientific">Hyalomma asiaticum</name>
    <name type="common">Tick</name>
    <dbReference type="NCBI Taxonomy" id="266040"/>
    <lineage>
        <taxon>Eukaryota</taxon>
        <taxon>Metazoa</taxon>
        <taxon>Ecdysozoa</taxon>
        <taxon>Arthropoda</taxon>
        <taxon>Chelicerata</taxon>
        <taxon>Arachnida</taxon>
        <taxon>Acari</taxon>
        <taxon>Parasitiformes</taxon>
        <taxon>Ixodida</taxon>
        <taxon>Ixodoidea</taxon>
        <taxon>Ixodidae</taxon>
        <taxon>Hyalomminae</taxon>
        <taxon>Hyalomma</taxon>
    </lineage>
</organism>
<accession>A0ACB7SVN8</accession>
<dbReference type="Proteomes" id="UP000821845">
    <property type="component" value="Chromosome 2"/>
</dbReference>
<name>A0ACB7SVN8_HYAAI</name>
<keyword evidence="2" id="KW-1185">Reference proteome</keyword>
<sequence>MPAEPRSLHKRSSEHGVVDSNTTGRENSLKEKSAIVEASSRYVPPKREKDDADKTISSAQHTPDAKDDEAVKEGAEENTKESAEHSAKESAEHSGKENDQQGGGDEVAPPDEVPSEGDNERNSGGGEPEPQVADVAPAAEIRKQVPESGTCTLYPESRFAILIGLVCFIWIVVVYFLALPSNQGDRSTDNRDSTRTPLTFPTLVETPVTVAPVTTAETGTRSEVPSNIYLCSTDRCIDEGERLRRQINEEMSPCDNFYRYVCSNWELETPVQDFGQGVSVSADVLLEEAMAVTLGDYILNERNIDVGLARLLYRACLRPTGNSSAFLQKEVFAALPVRAWPYNGSHLKTDDIWDLAGALVRRYGIVSILDVTIGVQRGHTGRTIELSYPRHLFVKEDYANAEVLETLRSAVVEAAKEFGWSSEVSSLTSQIISVAQSLADIVDDSSSWEVLVWKFDEFIDSNRDIGTFLRYSVAQQAVYLPVGIVGGSLPDNSTLPVYHASRTAVRLYLGLLPLLYERWDSNEYAEALEVLTGRSANRLAQLLDCLEADWLAMSYEWRLSAVDVELRAAEARYPILAQSAALALAYAAFKELLSVERVWKVDFRLQPLADVTSEQLFFLYYAFDNCERSDKPYRSRQFRAWQRLPPEHRVNMPLRHLPQFAQAFRCNASDGRRTKKAMVAPDESRCDTVRWNMSPSPSSIMRLEQRAGLNSDVPSEFLGGIVDVPSTTVASGNDTSLRGYGTTAAIS</sequence>